<evidence type="ECO:0000313" key="2">
    <source>
        <dbReference type="EMBL" id="CAI6351441.1"/>
    </source>
</evidence>
<keyword evidence="1" id="KW-0472">Membrane</keyword>
<keyword evidence="1" id="KW-0812">Transmembrane</keyword>
<accession>A0AAV0W6M6</accession>
<dbReference type="AlphaFoldDB" id="A0AAV0W6M6"/>
<sequence length="73" mass="8445">MFSGFQIDEEKGYRTFGDFVKYVSDLPDLKRRNSSSDSIRSDDVDWMYIADDDSSGFIIFYLADLILGILVFQ</sequence>
<evidence type="ECO:0000313" key="3">
    <source>
        <dbReference type="Proteomes" id="UP001160148"/>
    </source>
</evidence>
<proteinExistence type="predicted"/>
<gene>
    <name evidence="2" type="ORF">MEUPH1_LOCUS7787</name>
</gene>
<protein>
    <submittedName>
        <fullName evidence="2">Uncharacterized protein</fullName>
    </submittedName>
</protein>
<organism evidence="2 3">
    <name type="scientific">Macrosiphum euphorbiae</name>
    <name type="common">potato aphid</name>
    <dbReference type="NCBI Taxonomy" id="13131"/>
    <lineage>
        <taxon>Eukaryota</taxon>
        <taxon>Metazoa</taxon>
        <taxon>Ecdysozoa</taxon>
        <taxon>Arthropoda</taxon>
        <taxon>Hexapoda</taxon>
        <taxon>Insecta</taxon>
        <taxon>Pterygota</taxon>
        <taxon>Neoptera</taxon>
        <taxon>Paraneoptera</taxon>
        <taxon>Hemiptera</taxon>
        <taxon>Sternorrhyncha</taxon>
        <taxon>Aphidomorpha</taxon>
        <taxon>Aphidoidea</taxon>
        <taxon>Aphididae</taxon>
        <taxon>Macrosiphini</taxon>
        <taxon>Macrosiphum</taxon>
    </lineage>
</organism>
<reference evidence="2 3" key="1">
    <citation type="submission" date="2023-01" db="EMBL/GenBank/DDBJ databases">
        <authorList>
            <person name="Whitehead M."/>
        </authorList>
    </citation>
    <scope>NUCLEOTIDE SEQUENCE [LARGE SCALE GENOMIC DNA]</scope>
</reference>
<comment type="caution">
    <text evidence="2">The sequence shown here is derived from an EMBL/GenBank/DDBJ whole genome shotgun (WGS) entry which is preliminary data.</text>
</comment>
<keyword evidence="3" id="KW-1185">Reference proteome</keyword>
<name>A0AAV0W6M6_9HEMI</name>
<keyword evidence="1" id="KW-1133">Transmembrane helix</keyword>
<dbReference type="EMBL" id="CARXXK010000001">
    <property type="protein sequence ID" value="CAI6351441.1"/>
    <property type="molecule type" value="Genomic_DNA"/>
</dbReference>
<feature type="transmembrane region" description="Helical" evidence="1">
    <location>
        <begin position="54"/>
        <end position="72"/>
    </location>
</feature>
<dbReference type="Proteomes" id="UP001160148">
    <property type="component" value="Unassembled WGS sequence"/>
</dbReference>
<evidence type="ECO:0000256" key="1">
    <source>
        <dbReference type="SAM" id="Phobius"/>
    </source>
</evidence>